<feature type="chain" id="PRO_5019035927" description="Csep0475 effector protein" evidence="1">
    <location>
        <begin position="17"/>
        <end position="126"/>
    </location>
</feature>
<gene>
    <name evidence="2" type="ORF">GcC1_148017</name>
</gene>
<dbReference type="AlphaFoldDB" id="A0A420HY26"/>
<evidence type="ECO:0008006" key="4">
    <source>
        <dbReference type="Google" id="ProtNLM"/>
    </source>
</evidence>
<evidence type="ECO:0000313" key="2">
    <source>
        <dbReference type="EMBL" id="RKF62327.1"/>
    </source>
</evidence>
<accession>A0A420HY26</accession>
<reference evidence="2 3" key="1">
    <citation type="journal article" date="2018" name="BMC Genomics">
        <title>Comparative genome analyses reveal sequence features reflecting distinct modes of host-adaptation between dicot and monocot powdery mildew.</title>
        <authorList>
            <person name="Wu Y."/>
            <person name="Ma X."/>
            <person name="Pan Z."/>
            <person name="Kale S.D."/>
            <person name="Song Y."/>
            <person name="King H."/>
            <person name="Zhang Q."/>
            <person name="Presley C."/>
            <person name="Deng X."/>
            <person name="Wei C.I."/>
            <person name="Xiao S."/>
        </authorList>
    </citation>
    <scope>NUCLEOTIDE SEQUENCE [LARGE SCALE GENOMIC DNA]</scope>
    <source>
        <strain evidence="2">UCSC1</strain>
    </source>
</reference>
<dbReference type="EMBL" id="MCBR01014846">
    <property type="protein sequence ID" value="RKF62327.1"/>
    <property type="molecule type" value="Genomic_DNA"/>
</dbReference>
<dbReference type="Proteomes" id="UP000285405">
    <property type="component" value="Unassembled WGS sequence"/>
</dbReference>
<name>A0A420HY26_9PEZI</name>
<evidence type="ECO:0000256" key="1">
    <source>
        <dbReference type="SAM" id="SignalP"/>
    </source>
</evidence>
<keyword evidence="1" id="KW-0732">Signal</keyword>
<evidence type="ECO:0000313" key="3">
    <source>
        <dbReference type="Proteomes" id="UP000285405"/>
    </source>
</evidence>
<sequence>MRLHIFTLLLPVVVLGYDQESITSTRTTTLTVTQTVTVYITPSAAPPLRTNGTLPYDKVHVTASASASIPTPSQIYVNKNNTNMVDSPNLAPKPSTPIMRGNAAKYLINKKSILAVAGIITAVTAW</sequence>
<organism evidence="2 3">
    <name type="scientific">Golovinomyces cichoracearum</name>
    <dbReference type="NCBI Taxonomy" id="62708"/>
    <lineage>
        <taxon>Eukaryota</taxon>
        <taxon>Fungi</taxon>
        <taxon>Dikarya</taxon>
        <taxon>Ascomycota</taxon>
        <taxon>Pezizomycotina</taxon>
        <taxon>Leotiomycetes</taxon>
        <taxon>Erysiphales</taxon>
        <taxon>Erysiphaceae</taxon>
        <taxon>Golovinomyces</taxon>
    </lineage>
</organism>
<dbReference type="OrthoDB" id="10422470at2759"/>
<protein>
    <recommendedName>
        <fullName evidence="4">Csep0475 effector protein</fullName>
    </recommendedName>
</protein>
<comment type="caution">
    <text evidence="2">The sequence shown here is derived from an EMBL/GenBank/DDBJ whole genome shotgun (WGS) entry which is preliminary data.</text>
</comment>
<proteinExistence type="predicted"/>
<feature type="signal peptide" evidence="1">
    <location>
        <begin position="1"/>
        <end position="16"/>
    </location>
</feature>